<organism evidence="2 3">
    <name type="scientific">Paraburkholderia lacunae</name>
    <dbReference type="NCBI Taxonomy" id="2211104"/>
    <lineage>
        <taxon>Bacteria</taxon>
        <taxon>Pseudomonadati</taxon>
        <taxon>Pseudomonadota</taxon>
        <taxon>Betaproteobacteria</taxon>
        <taxon>Burkholderiales</taxon>
        <taxon>Burkholderiaceae</taxon>
        <taxon>Paraburkholderia</taxon>
    </lineage>
</organism>
<reference evidence="3" key="1">
    <citation type="submission" date="2018-05" db="EMBL/GenBank/DDBJ databases">
        <authorList>
            <person name="Feng T."/>
        </authorList>
    </citation>
    <scope>NUCLEOTIDE SEQUENCE [LARGE SCALE GENOMIC DNA]</scope>
    <source>
        <strain evidence="3">S27</strain>
    </source>
</reference>
<evidence type="ECO:0000313" key="3">
    <source>
        <dbReference type="Proteomes" id="UP000254875"/>
    </source>
</evidence>
<proteinExistence type="predicted"/>
<evidence type="ECO:0000313" key="2">
    <source>
        <dbReference type="EMBL" id="RDJ98675.1"/>
    </source>
</evidence>
<feature type="compositionally biased region" description="Polar residues" evidence="1">
    <location>
        <begin position="1"/>
        <end position="11"/>
    </location>
</feature>
<protein>
    <submittedName>
        <fullName evidence="2">Uncharacterized protein</fullName>
    </submittedName>
</protein>
<gene>
    <name evidence="2" type="ORF">DLM46_32275</name>
</gene>
<accession>A0A370MZ95</accession>
<evidence type="ECO:0000256" key="1">
    <source>
        <dbReference type="SAM" id="MobiDB-lite"/>
    </source>
</evidence>
<feature type="region of interest" description="Disordered" evidence="1">
    <location>
        <begin position="1"/>
        <end position="93"/>
    </location>
</feature>
<dbReference type="Proteomes" id="UP000254875">
    <property type="component" value="Unassembled WGS sequence"/>
</dbReference>
<dbReference type="EMBL" id="QHKS01000031">
    <property type="protein sequence ID" value="RDJ98675.1"/>
    <property type="molecule type" value="Genomic_DNA"/>
</dbReference>
<comment type="caution">
    <text evidence="2">The sequence shown here is derived from an EMBL/GenBank/DDBJ whole genome shotgun (WGS) entry which is preliminary data.</text>
</comment>
<feature type="compositionally biased region" description="Polar residues" evidence="1">
    <location>
        <begin position="66"/>
        <end position="79"/>
    </location>
</feature>
<sequence>MSARGSRSSNGVIRALQSLATAFSKSGPPAQHAPHRSTQSPQNAEAHRRGDIAAAIKRMRGGEATSKPSPVHLSSTTGCRQVPADQVATPSHS</sequence>
<keyword evidence="3" id="KW-1185">Reference proteome</keyword>
<dbReference type="AlphaFoldDB" id="A0A370MZ95"/>
<name>A0A370MZ95_9BURK</name>